<dbReference type="GO" id="GO:0016853">
    <property type="term" value="F:isomerase activity"/>
    <property type="evidence" value="ECO:0007669"/>
    <property type="project" value="UniProtKB-KW"/>
</dbReference>
<dbReference type="InterPro" id="IPR050312">
    <property type="entry name" value="IolE/XylAMocC-like"/>
</dbReference>
<keyword evidence="3" id="KW-1185">Reference proteome</keyword>
<accession>A0A235B677</accession>
<dbReference type="OrthoDB" id="9782626at2"/>
<proteinExistence type="predicted"/>
<dbReference type="PANTHER" id="PTHR12110:SF21">
    <property type="entry name" value="XYLOSE ISOMERASE-LIKE TIM BARREL DOMAIN-CONTAINING PROTEIN"/>
    <property type="match status" value="1"/>
</dbReference>
<name>A0A235B677_9BACL</name>
<protein>
    <submittedName>
        <fullName evidence="2">Isomerase</fullName>
    </submittedName>
</protein>
<comment type="caution">
    <text evidence="2">The sequence shown here is derived from an EMBL/GenBank/DDBJ whole genome shotgun (WGS) entry which is preliminary data.</text>
</comment>
<dbReference type="Proteomes" id="UP000215459">
    <property type="component" value="Unassembled WGS sequence"/>
</dbReference>
<dbReference type="Gene3D" id="3.20.20.150">
    <property type="entry name" value="Divalent-metal-dependent TIM barrel enzymes"/>
    <property type="match status" value="1"/>
</dbReference>
<dbReference type="PANTHER" id="PTHR12110">
    <property type="entry name" value="HYDROXYPYRUVATE ISOMERASE"/>
    <property type="match status" value="1"/>
</dbReference>
<reference evidence="2 3" key="1">
    <citation type="submission" date="2017-07" db="EMBL/GenBank/DDBJ databases">
        <title>The genome sequence of Paludifilum halophilum highlights mechanisms for microbial adaptation to high salt environemnts.</title>
        <authorList>
            <person name="Belbahri L."/>
        </authorList>
    </citation>
    <scope>NUCLEOTIDE SEQUENCE [LARGE SCALE GENOMIC DNA]</scope>
    <source>
        <strain evidence="2 3">DSM 102817</strain>
    </source>
</reference>
<keyword evidence="2" id="KW-0413">Isomerase</keyword>
<dbReference type="EMBL" id="NOWF01000006">
    <property type="protein sequence ID" value="OYD07397.1"/>
    <property type="molecule type" value="Genomic_DNA"/>
</dbReference>
<dbReference type="InterPro" id="IPR013022">
    <property type="entry name" value="Xyl_isomerase-like_TIM-brl"/>
</dbReference>
<evidence type="ECO:0000259" key="1">
    <source>
        <dbReference type="Pfam" id="PF01261"/>
    </source>
</evidence>
<organism evidence="2 3">
    <name type="scientific">Paludifilum halophilum</name>
    <dbReference type="NCBI Taxonomy" id="1642702"/>
    <lineage>
        <taxon>Bacteria</taxon>
        <taxon>Bacillati</taxon>
        <taxon>Bacillota</taxon>
        <taxon>Bacilli</taxon>
        <taxon>Bacillales</taxon>
        <taxon>Thermoactinomycetaceae</taxon>
        <taxon>Paludifilum</taxon>
    </lineage>
</organism>
<feature type="domain" description="Xylose isomerase-like TIM barrel" evidence="1">
    <location>
        <begin position="20"/>
        <end position="256"/>
    </location>
</feature>
<dbReference type="AlphaFoldDB" id="A0A235B677"/>
<dbReference type="RefSeq" id="WP_094264633.1">
    <property type="nucleotide sequence ID" value="NZ_NOWF01000006.1"/>
</dbReference>
<dbReference type="Pfam" id="PF01261">
    <property type="entry name" value="AP_endonuc_2"/>
    <property type="match status" value="1"/>
</dbReference>
<dbReference type="SUPFAM" id="SSF51658">
    <property type="entry name" value="Xylose isomerase-like"/>
    <property type="match status" value="1"/>
</dbReference>
<evidence type="ECO:0000313" key="2">
    <source>
        <dbReference type="EMBL" id="OYD07397.1"/>
    </source>
</evidence>
<sequence length="278" mass="32637">MKIAFNQATTMKHSNLEKDLELCEKYGYHFIEIRLDQLKDYLKENTAESLKTFFETNRIQPFAFNALEFINFRDEEEYYRIKEDLKFLCEMGEVIRCKQIVVVPTFDIGDYTYSQIKEETVRVLHELAELAQPHGVKLALEFCGYPNCSVNTFGQAYEIIQEVNRDDVGLVLDCFHFHAMNSDIRDLQQADPDKIFAFHIDDCEDLPVGALRDHHRVWPGEGTIDLESILGVLKEIGYRDMASIELFRPEYWEWDVERTIKVAKERTEDMVSQYFEVG</sequence>
<gene>
    <name evidence="2" type="ORF">CHM34_10835</name>
</gene>
<evidence type="ECO:0000313" key="3">
    <source>
        <dbReference type="Proteomes" id="UP000215459"/>
    </source>
</evidence>
<dbReference type="InterPro" id="IPR036237">
    <property type="entry name" value="Xyl_isomerase-like_sf"/>
</dbReference>